<name>A0A9W9J3P5_9EURO</name>
<dbReference type="InterPro" id="IPR001138">
    <property type="entry name" value="Zn2Cys6_DnaBD"/>
</dbReference>
<evidence type="ECO:0000259" key="8">
    <source>
        <dbReference type="PROSITE" id="PS50048"/>
    </source>
</evidence>
<evidence type="ECO:0000313" key="10">
    <source>
        <dbReference type="Proteomes" id="UP001150942"/>
    </source>
</evidence>
<dbReference type="OrthoDB" id="40579at2759"/>
<evidence type="ECO:0000256" key="1">
    <source>
        <dbReference type="ARBA" id="ARBA00022723"/>
    </source>
</evidence>
<sequence>MSHLTPDVLNRANPILACLACVHCARSKARCDRKVPCSRCVGKKLTCQTRVPQRRPGRSALNNRSKEPISTSAKPTANDPVESSGDNASANNGDPKTAAPYHPTSSGIYMDWSHSVTHNWGGNCQKSMAEVAREEDYLARFIAAAPSADESFSRSIPLSSNLTRPGIPPTNEHFDWAAPTTVPSPTSQWTDLAGIHSWDLEFPINENDAMDGYLPTTSSFPSLDGGIPIIPSYKR</sequence>
<evidence type="ECO:0000256" key="5">
    <source>
        <dbReference type="ARBA" id="ARBA00023163"/>
    </source>
</evidence>
<dbReference type="Proteomes" id="UP001150942">
    <property type="component" value="Unassembled WGS sequence"/>
</dbReference>
<gene>
    <name evidence="9" type="ORF">N7449_010704</name>
</gene>
<dbReference type="SUPFAM" id="SSF57701">
    <property type="entry name" value="Zn2/Cys6 DNA-binding domain"/>
    <property type="match status" value="1"/>
</dbReference>
<dbReference type="AlphaFoldDB" id="A0A9W9J3P5"/>
<dbReference type="EMBL" id="JAPQKQ010000007">
    <property type="protein sequence ID" value="KAJ5187710.1"/>
    <property type="molecule type" value="Genomic_DNA"/>
</dbReference>
<dbReference type="Gene3D" id="4.10.240.10">
    <property type="entry name" value="Zn(2)-C6 fungal-type DNA-binding domain"/>
    <property type="match status" value="1"/>
</dbReference>
<evidence type="ECO:0000256" key="6">
    <source>
        <dbReference type="ARBA" id="ARBA00023242"/>
    </source>
</evidence>
<feature type="region of interest" description="Disordered" evidence="7">
    <location>
        <begin position="51"/>
        <end position="102"/>
    </location>
</feature>
<feature type="compositionally biased region" description="Polar residues" evidence="7">
    <location>
        <begin position="60"/>
        <end position="75"/>
    </location>
</feature>
<dbReference type="PROSITE" id="PS50048">
    <property type="entry name" value="ZN2_CY6_FUNGAL_2"/>
    <property type="match status" value="1"/>
</dbReference>
<evidence type="ECO:0000256" key="7">
    <source>
        <dbReference type="SAM" id="MobiDB-lite"/>
    </source>
</evidence>
<keyword evidence="3" id="KW-0805">Transcription regulation</keyword>
<dbReference type="CDD" id="cd00067">
    <property type="entry name" value="GAL4"/>
    <property type="match status" value="1"/>
</dbReference>
<dbReference type="GO" id="GO:0000981">
    <property type="term" value="F:DNA-binding transcription factor activity, RNA polymerase II-specific"/>
    <property type="evidence" value="ECO:0007669"/>
    <property type="project" value="InterPro"/>
</dbReference>
<reference evidence="9" key="1">
    <citation type="submission" date="2022-11" db="EMBL/GenBank/DDBJ databases">
        <authorList>
            <person name="Petersen C."/>
        </authorList>
    </citation>
    <scope>NUCLEOTIDE SEQUENCE</scope>
    <source>
        <strain evidence="9">IBT 20477</strain>
    </source>
</reference>
<dbReference type="InterPro" id="IPR036864">
    <property type="entry name" value="Zn2-C6_fun-type_DNA-bd_sf"/>
</dbReference>
<keyword evidence="2" id="KW-0862">Zinc</keyword>
<keyword evidence="6" id="KW-0539">Nucleus</keyword>
<dbReference type="PROSITE" id="PS00463">
    <property type="entry name" value="ZN2_CY6_FUNGAL_1"/>
    <property type="match status" value="1"/>
</dbReference>
<keyword evidence="1" id="KW-0479">Metal-binding</keyword>
<feature type="domain" description="Zn(2)-C6 fungal-type" evidence="8">
    <location>
        <begin position="20"/>
        <end position="49"/>
    </location>
</feature>
<evidence type="ECO:0000256" key="2">
    <source>
        <dbReference type="ARBA" id="ARBA00022833"/>
    </source>
</evidence>
<comment type="caution">
    <text evidence="9">The sequence shown here is derived from an EMBL/GenBank/DDBJ whole genome shotgun (WGS) entry which is preliminary data.</text>
</comment>
<proteinExistence type="predicted"/>
<dbReference type="PANTHER" id="PTHR47660">
    <property type="entry name" value="TRANSCRIPTION FACTOR WITH C2H2 AND ZN(2)-CYS(6) DNA BINDING DOMAIN (EUROFUNG)-RELATED-RELATED"/>
    <property type="match status" value="1"/>
</dbReference>
<evidence type="ECO:0000256" key="3">
    <source>
        <dbReference type="ARBA" id="ARBA00023015"/>
    </source>
</evidence>
<dbReference type="Pfam" id="PF00172">
    <property type="entry name" value="Zn_clus"/>
    <property type="match status" value="1"/>
</dbReference>
<keyword evidence="10" id="KW-1185">Reference proteome</keyword>
<evidence type="ECO:0000256" key="4">
    <source>
        <dbReference type="ARBA" id="ARBA00023125"/>
    </source>
</evidence>
<accession>A0A9W9J3P5</accession>
<keyword evidence="5" id="KW-0804">Transcription</keyword>
<evidence type="ECO:0000313" key="9">
    <source>
        <dbReference type="EMBL" id="KAJ5187710.1"/>
    </source>
</evidence>
<feature type="compositionally biased region" description="Polar residues" evidence="7">
    <location>
        <begin position="84"/>
        <end position="94"/>
    </location>
</feature>
<dbReference type="GO" id="GO:0008270">
    <property type="term" value="F:zinc ion binding"/>
    <property type="evidence" value="ECO:0007669"/>
    <property type="project" value="InterPro"/>
</dbReference>
<reference evidence="9" key="2">
    <citation type="journal article" date="2023" name="IMA Fungus">
        <title>Comparative genomic study of the Penicillium genus elucidates a diverse pangenome and 15 lateral gene transfer events.</title>
        <authorList>
            <person name="Petersen C."/>
            <person name="Sorensen T."/>
            <person name="Nielsen M.R."/>
            <person name="Sondergaard T.E."/>
            <person name="Sorensen J.L."/>
            <person name="Fitzpatrick D.A."/>
            <person name="Frisvad J.C."/>
            <person name="Nielsen K.L."/>
        </authorList>
    </citation>
    <scope>NUCLEOTIDE SEQUENCE</scope>
    <source>
        <strain evidence="9">IBT 20477</strain>
    </source>
</reference>
<protein>
    <recommendedName>
        <fullName evidence="8">Zn(2)-C6 fungal-type domain-containing protein</fullName>
    </recommendedName>
</protein>
<keyword evidence="4" id="KW-0238">DNA-binding</keyword>
<organism evidence="9 10">
    <name type="scientific">Penicillium cf. viridicatum</name>
    <dbReference type="NCBI Taxonomy" id="2972119"/>
    <lineage>
        <taxon>Eukaryota</taxon>
        <taxon>Fungi</taxon>
        <taxon>Dikarya</taxon>
        <taxon>Ascomycota</taxon>
        <taxon>Pezizomycotina</taxon>
        <taxon>Eurotiomycetes</taxon>
        <taxon>Eurotiomycetidae</taxon>
        <taxon>Eurotiales</taxon>
        <taxon>Aspergillaceae</taxon>
        <taxon>Penicillium</taxon>
    </lineage>
</organism>
<dbReference type="GO" id="GO:0003677">
    <property type="term" value="F:DNA binding"/>
    <property type="evidence" value="ECO:0007669"/>
    <property type="project" value="UniProtKB-KW"/>
</dbReference>